<proteinExistence type="predicted"/>
<dbReference type="PANTHER" id="PTHR19303">
    <property type="entry name" value="TRANSPOSON"/>
    <property type="match status" value="1"/>
</dbReference>
<dbReference type="Proteomes" id="UP000615446">
    <property type="component" value="Unassembled WGS sequence"/>
</dbReference>
<dbReference type="Gene3D" id="1.10.10.60">
    <property type="entry name" value="Homeodomain-like"/>
    <property type="match status" value="1"/>
</dbReference>
<dbReference type="SUPFAM" id="SSF48295">
    <property type="entry name" value="TrpR-like"/>
    <property type="match status" value="1"/>
</dbReference>
<dbReference type="InterPro" id="IPR004875">
    <property type="entry name" value="DDE_SF_endonuclease_dom"/>
</dbReference>
<dbReference type="GO" id="GO:0043565">
    <property type="term" value="F:sequence-specific DNA binding"/>
    <property type="evidence" value="ECO:0007669"/>
    <property type="project" value="InterPro"/>
</dbReference>
<feature type="domain" description="HTH CENPB-type" evidence="2">
    <location>
        <begin position="64"/>
        <end position="143"/>
    </location>
</feature>
<dbReference type="EMBL" id="BLAL01000077">
    <property type="protein sequence ID" value="GES84110.1"/>
    <property type="molecule type" value="Genomic_DNA"/>
</dbReference>
<accession>A0A8H3QK89</accession>
<dbReference type="InterPro" id="IPR006600">
    <property type="entry name" value="HTH_CenpB_DNA-bd_dom"/>
</dbReference>
<dbReference type="Pfam" id="PF03184">
    <property type="entry name" value="DDE_1"/>
    <property type="match status" value="1"/>
</dbReference>
<evidence type="ECO:0000256" key="1">
    <source>
        <dbReference type="ARBA" id="ARBA00023125"/>
    </source>
</evidence>
<keyword evidence="1" id="KW-0238">DNA-binding</keyword>
<sequence>MTNKKVGVKERTSYSIEEKLIVVKYAQINGRNAAARHFDLNAPMIGRWIKKSDDWEKENKKKKHIGSGRKAFYPKAEDKLYKWIIEQRKKGLAVNYTMVKLQMHKILNEPTIQRLYPAGDDEFQGTLSWIQSFMKRFDLSLRRRTKISQKLPEDTDEKLENFKRFIIRLRSQYNFDLNSIYNMVIWTKLPYDGSKYPPICIFKGKQLPRGEVIPKGVICWFQENGWMTSDLMKKYIEFLFRLCMAENLSKEPAMMVYDSFQGHLEESVKDKFKQHDFHLAVIPAGLTSICQPLDVSINKPFKDNMRKEWHEWMCQGGAGEIEAGNLKRARISDVCGWVKHSWDAISDQIIFNSFKKCAISNMLDRSEDDMVYEEIDKLIAEIEEENLDELDDSTEIVDN</sequence>
<dbReference type="PANTHER" id="PTHR19303:SF57">
    <property type="entry name" value="HTH CENPB-TYPE DOMAIN-CONTAINING PROTEIN"/>
    <property type="match status" value="1"/>
</dbReference>
<evidence type="ECO:0000313" key="4">
    <source>
        <dbReference type="Proteomes" id="UP000615446"/>
    </source>
</evidence>
<dbReference type="GO" id="GO:0005634">
    <property type="term" value="C:nucleus"/>
    <property type="evidence" value="ECO:0007669"/>
    <property type="project" value="TreeGrafter"/>
</dbReference>
<dbReference type="PROSITE" id="PS51253">
    <property type="entry name" value="HTH_CENPB"/>
    <property type="match status" value="1"/>
</dbReference>
<protein>
    <submittedName>
        <fullName evidence="3">Pogo transposable element with KRAB domain</fullName>
    </submittedName>
</protein>
<dbReference type="InterPro" id="IPR010921">
    <property type="entry name" value="Trp_repressor/repl_initiator"/>
</dbReference>
<reference evidence="3" key="1">
    <citation type="submission" date="2019-10" db="EMBL/GenBank/DDBJ databases">
        <title>Conservation and host-specific expression of non-tandemly repeated heterogenous ribosome RNA gene in arbuscular mycorrhizal fungi.</title>
        <authorList>
            <person name="Maeda T."/>
            <person name="Kobayashi Y."/>
            <person name="Nakagawa T."/>
            <person name="Ezawa T."/>
            <person name="Yamaguchi K."/>
            <person name="Bino T."/>
            <person name="Nishimoto Y."/>
            <person name="Shigenobu S."/>
            <person name="Kawaguchi M."/>
        </authorList>
    </citation>
    <scope>NUCLEOTIDE SEQUENCE</scope>
    <source>
        <strain evidence="3">HR1</strain>
    </source>
</reference>
<name>A0A8H3QK89_9GLOM</name>
<dbReference type="AlphaFoldDB" id="A0A8H3QK89"/>
<comment type="caution">
    <text evidence="3">The sequence shown here is derived from an EMBL/GenBank/DDBJ whole genome shotgun (WGS) entry which is preliminary data.</text>
</comment>
<evidence type="ECO:0000313" key="3">
    <source>
        <dbReference type="EMBL" id="GES84110.1"/>
    </source>
</evidence>
<organism evidence="3 4">
    <name type="scientific">Rhizophagus clarus</name>
    <dbReference type="NCBI Taxonomy" id="94130"/>
    <lineage>
        <taxon>Eukaryota</taxon>
        <taxon>Fungi</taxon>
        <taxon>Fungi incertae sedis</taxon>
        <taxon>Mucoromycota</taxon>
        <taxon>Glomeromycotina</taxon>
        <taxon>Glomeromycetes</taxon>
        <taxon>Glomerales</taxon>
        <taxon>Glomeraceae</taxon>
        <taxon>Rhizophagus</taxon>
    </lineage>
</organism>
<dbReference type="InterPro" id="IPR009057">
    <property type="entry name" value="Homeodomain-like_sf"/>
</dbReference>
<dbReference type="InterPro" id="IPR050863">
    <property type="entry name" value="CenT-Element_Derived"/>
</dbReference>
<dbReference type="OrthoDB" id="7383979at2759"/>
<gene>
    <name evidence="3" type="ORF">RCL2_001124400</name>
</gene>
<evidence type="ECO:0000259" key="2">
    <source>
        <dbReference type="PROSITE" id="PS51253"/>
    </source>
</evidence>
<dbReference type="Pfam" id="PF03221">
    <property type="entry name" value="HTH_Tnp_Tc5"/>
    <property type="match status" value="1"/>
</dbReference>
<dbReference type="SUPFAM" id="SSF46689">
    <property type="entry name" value="Homeodomain-like"/>
    <property type="match status" value="1"/>
</dbReference>